<dbReference type="GO" id="GO:0003730">
    <property type="term" value="F:mRNA 3'-UTR binding"/>
    <property type="evidence" value="ECO:0007669"/>
    <property type="project" value="TreeGrafter"/>
</dbReference>
<comment type="caution">
    <text evidence="3">The sequence shown here is derived from an EMBL/GenBank/DDBJ whole genome shotgun (WGS) entry which is preliminary data.</text>
</comment>
<feature type="domain" description="CSD" evidence="2">
    <location>
        <begin position="37"/>
        <end position="103"/>
    </location>
</feature>
<accession>A0AAD9IX62</accession>
<reference evidence="3" key="1">
    <citation type="journal article" date="2023" name="Mol. Biol. Evol.">
        <title>Third-Generation Sequencing Reveals the Adaptive Role of the Epigenome in Three Deep-Sea Polychaetes.</title>
        <authorList>
            <person name="Perez M."/>
            <person name="Aroh O."/>
            <person name="Sun Y."/>
            <person name="Lan Y."/>
            <person name="Juniper S.K."/>
            <person name="Young C.R."/>
            <person name="Angers B."/>
            <person name="Qian P.Y."/>
        </authorList>
    </citation>
    <scope>NUCLEOTIDE SEQUENCE</scope>
    <source>
        <strain evidence="3">R07B-5</strain>
    </source>
</reference>
<dbReference type="Proteomes" id="UP001209878">
    <property type="component" value="Unassembled WGS sequence"/>
</dbReference>
<dbReference type="SMART" id="SM00357">
    <property type="entry name" value="CSP"/>
    <property type="match status" value="1"/>
</dbReference>
<protein>
    <recommendedName>
        <fullName evidence="2">CSD domain-containing protein</fullName>
    </recommendedName>
</protein>
<keyword evidence="1" id="KW-0597">Phosphoprotein</keyword>
<dbReference type="InterPro" id="IPR011129">
    <property type="entry name" value="CSD"/>
</dbReference>
<dbReference type="Gene3D" id="2.40.50.140">
    <property type="entry name" value="Nucleic acid-binding proteins"/>
    <property type="match status" value="1"/>
</dbReference>
<dbReference type="PROSITE" id="PS51857">
    <property type="entry name" value="CSD_2"/>
    <property type="match status" value="1"/>
</dbReference>
<evidence type="ECO:0000313" key="4">
    <source>
        <dbReference type="Proteomes" id="UP001209878"/>
    </source>
</evidence>
<name>A0AAD9IX62_RIDPI</name>
<dbReference type="SUPFAM" id="SSF50249">
    <property type="entry name" value="Nucleic acid-binding proteins"/>
    <property type="match status" value="1"/>
</dbReference>
<evidence type="ECO:0000313" key="3">
    <source>
        <dbReference type="EMBL" id="KAK2141930.1"/>
    </source>
</evidence>
<dbReference type="EMBL" id="JAODUO010005044">
    <property type="protein sequence ID" value="KAK2141930.1"/>
    <property type="molecule type" value="Genomic_DNA"/>
</dbReference>
<dbReference type="FunFam" id="2.40.50.140:FF:000086">
    <property type="entry name" value="Cold shock domain-containing protein C2"/>
    <property type="match status" value="1"/>
</dbReference>
<dbReference type="AlphaFoldDB" id="A0AAD9IX62"/>
<organism evidence="3 4">
    <name type="scientific">Ridgeia piscesae</name>
    <name type="common">Tubeworm</name>
    <dbReference type="NCBI Taxonomy" id="27915"/>
    <lineage>
        <taxon>Eukaryota</taxon>
        <taxon>Metazoa</taxon>
        <taxon>Spiralia</taxon>
        <taxon>Lophotrochozoa</taxon>
        <taxon>Annelida</taxon>
        <taxon>Polychaeta</taxon>
        <taxon>Sedentaria</taxon>
        <taxon>Canalipalpata</taxon>
        <taxon>Sabellida</taxon>
        <taxon>Siboglinidae</taxon>
        <taxon>Ridgeia</taxon>
    </lineage>
</organism>
<evidence type="ECO:0000256" key="1">
    <source>
        <dbReference type="ARBA" id="ARBA00022553"/>
    </source>
</evidence>
<keyword evidence="4" id="KW-1185">Reference proteome</keyword>
<dbReference type="GO" id="GO:0043488">
    <property type="term" value="P:regulation of mRNA stability"/>
    <property type="evidence" value="ECO:0007669"/>
    <property type="project" value="TreeGrafter"/>
</dbReference>
<gene>
    <name evidence="3" type="ORF">NP493_5055g00003</name>
</gene>
<dbReference type="GO" id="GO:0005737">
    <property type="term" value="C:cytoplasm"/>
    <property type="evidence" value="ECO:0007669"/>
    <property type="project" value="TreeGrafter"/>
</dbReference>
<dbReference type="PANTHER" id="PTHR12962:SF1">
    <property type="entry name" value="COLD SHOCK DOMAIN-CONTAINING PROTEIN CG9705"/>
    <property type="match status" value="1"/>
</dbReference>
<evidence type="ECO:0000259" key="2">
    <source>
        <dbReference type="PROSITE" id="PS51857"/>
    </source>
</evidence>
<dbReference type="CDD" id="cd04458">
    <property type="entry name" value="CSP_CDS"/>
    <property type="match status" value="1"/>
</dbReference>
<dbReference type="InterPro" id="IPR002059">
    <property type="entry name" value="CSP_DNA-bd"/>
</dbReference>
<dbReference type="InterPro" id="IPR012340">
    <property type="entry name" value="NA-bd_OB-fold"/>
</dbReference>
<dbReference type="InterPro" id="IPR052069">
    <property type="entry name" value="Ca-reg_mRNA-binding_domain"/>
</dbReference>
<dbReference type="Pfam" id="PF00313">
    <property type="entry name" value="CSD"/>
    <property type="match status" value="1"/>
</dbReference>
<proteinExistence type="predicted"/>
<dbReference type="PANTHER" id="PTHR12962">
    <property type="entry name" value="CALCIUM-REGULATED HEAT STABLE PROTEIN CRHSP-24-RELATED"/>
    <property type="match status" value="1"/>
</dbReference>
<sequence length="123" mass="13548">MLKHNLIPSAGHSGQCISETNVGFAFDRSEVAAAGPSFFGKVKTFCREKGHGFIIPKEEGDLIFVHISDIDGDYIPKAGDDVTFKKCLIPPKNEKYSAIHVKIVHAAEGVMHETWDAPIHHDH</sequence>